<comment type="caution">
    <text evidence="2">The sequence shown here is derived from an EMBL/GenBank/DDBJ whole genome shotgun (WGS) entry which is preliminary data.</text>
</comment>
<feature type="coiled-coil region" evidence="1">
    <location>
        <begin position="31"/>
        <end position="58"/>
    </location>
</feature>
<evidence type="ECO:0000313" key="2">
    <source>
        <dbReference type="EMBL" id="HIS66193.1"/>
    </source>
</evidence>
<keyword evidence="1" id="KW-0175">Coiled coil</keyword>
<evidence type="ECO:0000313" key="3">
    <source>
        <dbReference type="Proteomes" id="UP000824001"/>
    </source>
</evidence>
<dbReference type="EMBL" id="DVJK01000040">
    <property type="protein sequence ID" value="HIS66193.1"/>
    <property type="molecule type" value="Genomic_DNA"/>
</dbReference>
<organism evidence="2 3">
    <name type="scientific">Candidatus Scatomorpha merdipullorum</name>
    <dbReference type="NCBI Taxonomy" id="2840927"/>
    <lineage>
        <taxon>Bacteria</taxon>
        <taxon>Bacillati</taxon>
        <taxon>Bacillota</taxon>
        <taxon>Clostridia</taxon>
        <taxon>Eubacteriales</taxon>
        <taxon>Candidatus Scatomorpha</taxon>
    </lineage>
</organism>
<gene>
    <name evidence="2" type="ORF">IAC18_01390</name>
</gene>
<dbReference type="Proteomes" id="UP000824001">
    <property type="component" value="Unassembled WGS sequence"/>
</dbReference>
<evidence type="ECO:0000256" key="1">
    <source>
        <dbReference type="SAM" id="Coils"/>
    </source>
</evidence>
<reference evidence="2" key="2">
    <citation type="journal article" date="2021" name="PeerJ">
        <title>Extensive microbial diversity within the chicken gut microbiome revealed by metagenomics and culture.</title>
        <authorList>
            <person name="Gilroy R."/>
            <person name="Ravi A."/>
            <person name="Getino M."/>
            <person name="Pursley I."/>
            <person name="Horton D.L."/>
            <person name="Alikhan N.F."/>
            <person name="Baker D."/>
            <person name="Gharbi K."/>
            <person name="Hall N."/>
            <person name="Watson M."/>
            <person name="Adriaenssens E.M."/>
            <person name="Foster-Nyarko E."/>
            <person name="Jarju S."/>
            <person name="Secka A."/>
            <person name="Antonio M."/>
            <person name="Oren A."/>
            <person name="Chaudhuri R.R."/>
            <person name="La Ragione R."/>
            <person name="Hildebrand F."/>
            <person name="Pallen M.J."/>
        </authorList>
    </citation>
    <scope>NUCLEOTIDE SEQUENCE</scope>
    <source>
        <strain evidence="2">ChiHjej10B9-9673</strain>
    </source>
</reference>
<accession>A0A9D1FC61</accession>
<dbReference type="AlphaFoldDB" id="A0A9D1FC61"/>
<proteinExistence type="predicted"/>
<name>A0A9D1FC61_9FIRM</name>
<reference evidence="2" key="1">
    <citation type="submission" date="2020-10" db="EMBL/GenBank/DDBJ databases">
        <authorList>
            <person name="Gilroy R."/>
        </authorList>
    </citation>
    <scope>NUCLEOTIDE SEQUENCE</scope>
    <source>
        <strain evidence="2">ChiHjej10B9-9673</strain>
    </source>
</reference>
<protein>
    <submittedName>
        <fullName evidence="2">Uncharacterized protein</fullName>
    </submittedName>
</protein>
<sequence>MSEWGVVGVLAGLAGLAATLSAPMLRLNTTMTRLAVLVEELSDKLGALERENRRQHERLDASLEGARGELRGHETRITVLERGSGKNGGI</sequence>